<sequence>MMRHSCNTSYNASLALAFLRYCSGISFHTMGARKKRFETPKRLEIRDTRIQFNCQFSTLAEYITNFDDICLDKLLITYQFHYHVYKNQMQKRKIVTNMNS</sequence>
<protein>
    <submittedName>
        <fullName evidence="1">Uncharacterized protein</fullName>
    </submittedName>
</protein>
<comment type="caution">
    <text evidence="1">The sequence shown here is derived from an EMBL/GenBank/DDBJ whole genome shotgun (WGS) entry which is preliminary data.</text>
</comment>
<reference evidence="1 2" key="1">
    <citation type="submission" date="2024-01" db="EMBL/GenBank/DDBJ databases">
        <title>The genomes of 5 underutilized Papilionoideae crops provide insights into root nodulation and disease resistanc.</title>
        <authorList>
            <person name="Jiang F."/>
        </authorList>
    </citation>
    <scope>NUCLEOTIDE SEQUENCE [LARGE SCALE GENOMIC DNA]</scope>
    <source>
        <strain evidence="1">LVBAO_FW01</strain>
        <tissue evidence="1">Leaves</tissue>
    </source>
</reference>
<name>A0AAN9LAR1_CANGL</name>
<evidence type="ECO:0000313" key="2">
    <source>
        <dbReference type="Proteomes" id="UP001367508"/>
    </source>
</evidence>
<proteinExistence type="predicted"/>
<accession>A0AAN9LAR1</accession>
<gene>
    <name evidence="1" type="ORF">VNO77_25502</name>
</gene>
<dbReference type="EMBL" id="JAYMYQ010000005">
    <property type="protein sequence ID" value="KAK7331282.1"/>
    <property type="molecule type" value="Genomic_DNA"/>
</dbReference>
<evidence type="ECO:0000313" key="1">
    <source>
        <dbReference type="EMBL" id="KAK7331282.1"/>
    </source>
</evidence>
<dbReference type="AlphaFoldDB" id="A0AAN9LAR1"/>
<organism evidence="1 2">
    <name type="scientific">Canavalia gladiata</name>
    <name type="common">Sword bean</name>
    <name type="synonym">Dolichos gladiatus</name>
    <dbReference type="NCBI Taxonomy" id="3824"/>
    <lineage>
        <taxon>Eukaryota</taxon>
        <taxon>Viridiplantae</taxon>
        <taxon>Streptophyta</taxon>
        <taxon>Embryophyta</taxon>
        <taxon>Tracheophyta</taxon>
        <taxon>Spermatophyta</taxon>
        <taxon>Magnoliopsida</taxon>
        <taxon>eudicotyledons</taxon>
        <taxon>Gunneridae</taxon>
        <taxon>Pentapetalae</taxon>
        <taxon>rosids</taxon>
        <taxon>fabids</taxon>
        <taxon>Fabales</taxon>
        <taxon>Fabaceae</taxon>
        <taxon>Papilionoideae</taxon>
        <taxon>50 kb inversion clade</taxon>
        <taxon>NPAAA clade</taxon>
        <taxon>indigoferoid/millettioid clade</taxon>
        <taxon>Phaseoleae</taxon>
        <taxon>Canavalia</taxon>
    </lineage>
</organism>
<keyword evidence="2" id="KW-1185">Reference proteome</keyword>
<dbReference type="Proteomes" id="UP001367508">
    <property type="component" value="Unassembled WGS sequence"/>
</dbReference>